<dbReference type="InterPro" id="IPR011992">
    <property type="entry name" value="EF-hand-dom_pair"/>
</dbReference>
<dbReference type="Gene3D" id="1.10.287.70">
    <property type="match status" value="1"/>
</dbReference>
<feature type="compositionally biased region" description="Low complexity" evidence="7">
    <location>
        <begin position="378"/>
        <end position="395"/>
    </location>
</feature>
<dbReference type="GO" id="GO:0001518">
    <property type="term" value="C:voltage-gated sodium channel complex"/>
    <property type="evidence" value="ECO:0007669"/>
    <property type="project" value="TreeGrafter"/>
</dbReference>
<evidence type="ECO:0000313" key="12">
    <source>
        <dbReference type="Proteomes" id="UP000649617"/>
    </source>
</evidence>
<protein>
    <submittedName>
        <fullName evidence="11">Scn11a protein</fullName>
    </submittedName>
</protein>
<comment type="subcellular location">
    <subcellularLocation>
        <location evidence="1">Membrane</location>
        <topology evidence="1">Multi-pass membrane protein</topology>
    </subcellularLocation>
</comment>
<feature type="transmembrane region" description="Helical" evidence="8">
    <location>
        <begin position="472"/>
        <end position="491"/>
    </location>
</feature>
<evidence type="ECO:0000313" key="11">
    <source>
        <dbReference type="EMBL" id="CAE7236698.1"/>
    </source>
</evidence>
<accession>A0A812L6J0</accession>
<dbReference type="GO" id="GO:0005509">
    <property type="term" value="F:calcium ion binding"/>
    <property type="evidence" value="ECO:0007669"/>
    <property type="project" value="InterPro"/>
</dbReference>
<gene>
    <name evidence="11" type="primary">Scn11a</name>
    <name evidence="11" type="ORF">SPIL2461_LOCUS3871</name>
</gene>
<dbReference type="Pfam" id="PF00520">
    <property type="entry name" value="Ion_trans"/>
    <property type="match status" value="1"/>
</dbReference>
<feature type="compositionally biased region" description="Basic and acidic residues" evidence="7">
    <location>
        <begin position="429"/>
        <end position="448"/>
    </location>
</feature>
<dbReference type="Proteomes" id="UP000649617">
    <property type="component" value="Unassembled WGS sequence"/>
</dbReference>
<evidence type="ECO:0000256" key="5">
    <source>
        <dbReference type="ARBA" id="ARBA00023136"/>
    </source>
</evidence>
<reference evidence="11" key="1">
    <citation type="submission" date="2021-02" db="EMBL/GenBank/DDBJ databases">
        <authorList>
            <person name="Dougan E. K."/>
            <person name="Rhodes N."/>
            <person name="Thang M."/>
            <person name="Chan C."/>
        </authorList>
    </citation>
    <scope>NUCLEOTIDE SEQUENCE</scope>
</reference>
<dbReference type="PANTHER" id="PTHR10037">
    <property type="entry name" value="VOLTAGE-GATED CATION CHANNEL CALCIUM AND SODIUM"/>
    <property type="match status" value="1"/>
</dbReference>
<dbReference type="SUPFAM" id="SSF47473">
    <property type="entry name" value="EF-hand"/>
    <property type="match status" value="1"/>
</dbReference>
<dbReference type="PROSITE" id="PS50035">
    <property type="entry name" value="PLD"/>
    <property type="match status" value="1"/>
</dbReference>
<evidence type="ECO:0000259" key="9">
    <source>
        <dbReference type="PROSITE" id="PS50035"/>
    </source>
</evidence>
<feature type="domain" description="EF-hand" evidence="10">
    <location>
        <begin position="744"/>
        <end position="779"/>
    </location>
</feature>
<dbReference type="InterPro" id="IPR005821">
    <property type="entry name" value="Ion_trans_dom"/>
</dbReference>
<proteinExistence type="predicted"/>
<evidence type="ECO:0000256" key="3">
    <source>
        <dbReference type="ARBA" id="ARBA00022837"/>
    </source>
</evidence>
<dbReference type="InterPro" id="IPR027359">
    <property type="entry name" value="Volt_channel_dom_sf"/>
</dbReference>
<dbReference type="OrthoDB" id="431720at2759"/>
<keyword evidence="4 8" id="KW-1133">Transmembrane helix</keyword>
<dbReference type="InterPro" id="IPR002048">
    <property type="entry name" value="EF_hand_dom"/>
</dbReference>
<dbReference type="PANTHER" id="PTHR10037:SF62">
    <property type="entry name" value="SODIUM CHANNEL PROTEIN 60E"/>
    <property type="match status" value="1"/>
</dbReference>
<evidence type="ECO:0000256" key="6">
    <source>
        <dbReference type="SAM" id="Coils"/>
    </source>
</evidence>
<feature type="transmembrane region" description="Helical" evidence="8">
    <location>
        <begin position="619"/>
        <end position="641"/>
    </location>
</feature>
<feature type="domain" description="PLD phosphodiesterase" evidence="9">
    <location>
        <begin position="861"/>
        <end position="888"/>
    </location>
</feature>
<dbReference type="InterPro" id="IPR018247">
    <property type="entry name" value="EF_Hand_1_Ca_BS"/>
</dbReference>
<feature type="coiled-coil region" evidence="6">
    <location>
        <begin position="293"/>
        <end position="320"/>
    </location>
</feature>
<evidence type="ECO:0000256" key="2">
    <source>
        <dbReference type="ARBA" id="ARBA00022692"/>
    </source>
</evidence>
<dbReference type="GO" id="GO:0005248">
    <property type="term" value="F:voltage-gated sodium channel activity"/>
    <property type="evidence" value="ECO:0007669"/>
    <property type="project" value="TreeGrafter"/>
</dbReference>
<dbReference type="PROSITE" id="PS50222">
    <property type="entry name" value="EF_HAND_2"/>
    <property type="match status" value="1"/>
</dbReference>
<feature type="region of interest" description="Disordered" evidence="7">
    <location>
        <begin position="364"/>
        <end position="448"/>
    </location>
</feature>
<name>A0A812L6J0_SYMPI</name>
<evidence type="ECO:0000256" key="1">
    <source>
        <dbReference type="ARBA" id="ARBA00004141"/>
    </source>
</evidence>
<dbReference type="InterPro" id="IPR001736">
    <property type="entry name" value="PLipase_D/transphosphatidylase"/>
</dbReference>
<feature type="transmembrane region" description="Helical" evidence="8">
    <location>
        <begin position="696"/>
        <end position="720"/>
    </location>
</feature>
<comment type="caution">
    <text evidence="11">The sequence shown here is derived from an EMBL/GenBank/DDBJ whole genome shotgun (WGS) entry which is preliminary data.</text>
</comment>
<dbReference type="SUPFAM" id="SSF81324">
    <property type="entry name" value="Voltage-gated potassium channels"/>
    <property type="match status" value="1"/>
</dbReference>
<keyword evidence="12" id="KW-1185">Reference proteome</keyword>
<dbReference type="PROSITE" id="PS00018">
    <property type="entry name" value="EF_HAND_1"/>
    <property type="match status" value="1"/>
</dbReference>
<dbReference type="GO" id="GO:0003824">
    <property type="term" value="F:catalytic activity"/>
    <property type="evidence" value="ECO:0007669"/>
    <property type="project" value="InterPro"/>
</dbReference>
<dbReference type="Gene3D" id="1.20.120.350">
    <property type="entry name" value="Voltage-gated potassium channels. Chain C"/>
    <property type="match status" value="1"/>
</dbReference>
<evidence type="ECO:0000256" key="4">
    <source>
        <dbReference type="ARBA" id="ARBA00022989"/>
    </source>
</evidence>
<keyword evidence="5 8" id="KW-0472">Membrane</keyword>
<keyword evidence="6" id="KW-0175">Coiled coil</keyword>
<sequence length="892" mass="99325">MSLSEHIRTNLFEVEQKCQRRNQASGPRRTNGAAASSEAGLCRCCGLQSYRIFLYRTCALESTATVRLGKDLAQSWTTREILHAAEIHLEEFDVVHAVVALHRIAKSTDRENLRHDQRMVAVLSKVAATAASAAVPSSGGEMPHVKEVSKALWALAKVGPWSDNFEGLGPRGLESGSWSGRAWTGVYRSLKALGSSAIERVHELDSHGLSNVAWSLAVARFDHSGFVAAIARSALKLLPDFQAQGLANTAWAMARLLAEPEACAAFLFLPSVQLKLLPGTRDFTPQGLANIGLDGVLNELSKMQELYRDAETRRQSVQQAVEWHRETLLRSAGESTPLTVALGEEVPQQVSKEFLARSPMASLPTAFQPTVPDTLENSQPSYTTTTSPSSSQTVSLRPEQTAQVEQSKDTWTAAAEYAVQRNSGSKRKTSADKRPSEKRPSDKRHSDQEVIDSWAAAEMLQLSGEDRRMGRFDTIIGVLVLLNAFAMALNLECLGSKSATSLGITGGIPWCETEPILDVLEHVFVVVFGLELVYRLYCVRCEYFRDYWNWLDATLVLIAVADLYLLDPLLSETPAHNATTLRVFRVVKLARVVRIVRALRLFRGLRVLVHACSSFLPSLSWSMALLGLCMLSGGLLIGNLLQDYISDESQDPEWRLWVWQHYGTSYRSIYTMYELTFAGNWGVYARPVLEHVSHAYVLFYVVYITFIVFAVIRVITAIFLRETLEAANNDAELMVQEGLRRKATYIHKLESIFNAIDESQDGLIDEEEMNELFMDSRVTTYLETLDIDVMQSSALFHLLANGDGQITCADFIDGILRCKGPARAIDQIMMQKDVRMVAEQVKTLTNSLENANIIAKQPQRASWSRHRRKSIIDDQITLLGTAKMTDAARYAP</sequence>
<dbReference type="InterPro" id="IPR043203">
    <property type="entry name" value="VGCC_Ca_Na"/>
</dbReference>
<keyword evidence="3" id="KW-0106">Calcium</keyword>
<dbReference type="EMBL" id="CAJNIZ010004862">
    <property type="protein sequence ID" value="CAE7236698.1"/>
    <property type="molecule type" value="Genomic_DNA"/>
</dbReference>
<dbReference type="Gene3D" id="1.10.238.10">
    <property type="entry name" value="EF-hand"/>
    <property type="match status" value="1"/>
</dbReference>
<dbReference type="AlphaFoldDB" id="A0A812L6J0"/>
<evidence type="ECO:0000259" key="10">
    <source>
        <dbReference type="PROSITE" id="PS50222"/>
    </source>
</evidence>
<keyword evidence="2 8" id="KW-0812">Transmembrane</keyword>
<evidence type="ECO:0000256" key="8">
    <source>
        <dbReference type="SAM" id="Phobius"/>
    </source>
</evidence>
<organism evidence="11 12">
    <name type="scientific">Symbiodinium pilosum</name>
    <name type="common">Dinoflagellate</name>
    <dbReference type="NCBI Taxonomy" id="2952"/>
    <lineage>
        <taxon>Eukaryota</taxon>
        <taxon>Sar</taxon>
        <taxon>Alveolata</taxon>
        <taxon>Dinophyceae</taxon>
        <taxon>Suessiales</taxon>
        <taxon>Symbiodiniaceae</taxon>
        <taxon>Symbiodinium</taxon>
    </lineage>
</organism>
<evidence type="ECO:0000256" key="7">
    <source>
        <dbReference type="SAM" id="MobiDB-lite"/>
    </source>
</evidence>
<feature type="transmembrane region" description="Helical" evidence="8">
    <location>
        <begin position="549"/>
        <end position="566"/>
    </location>
</feature>